<reference evidence="7" key="1">
    <citation type="submission" date="2018-05" db="EMBL/GenBank/DDBJ databases">
        <authorList>
            <person name="Lanie J.A."/>
            <person name="Ng W.-L."/>
            <person name="Kazmierczak K.M."/>
            <person name="Andrzejewski T.M."/>
            <person name="Davidsen T.M."/>
            <person name="Wayne K.J."/>
            <person name="Tettelin H."/>
            <person name="Glass J.I."/>
            <person name="Rusch D."/>
            <person name="Podicherti R."/>
            <person name="Tsui H.-C.T."/>
            <person name="Winkler M.E."/>
        </authorList>
    </citation>
    <scope>NUCLEOTIDE SEQUENCE</scope>
</reference>
<feature type="transmembrane region" description="Helical" evidence="6">
    <location>
        <begin position="120"/>
        <end position="140"/>
    </location>
</feature>
<dbReference type="EMBL" id="UINC01001059">
    <property type="protein sequence ID" value="SUZ69329.1"/>
    <property type="molecule type" value="Genomic_DNA"/>
</dbReference>
<evidence type="ECO:0000256" key="1">
    <source>
        <dbReference type="ARBA" id="ARBA00004141"/>
    </source>
</evidence>
<accession>A0A381PTM6</accession>
<dbReference type="InterPro" id="IPR008901">
    <property type="entry name" value="ACER"/>
</dbReference>
<evidence type="ECO:0000256" key="3">
    <source>
        <dbReference type="ARBA" id="ARBA00022801"/>
    </source>
</evidence>
<keyword evidence="3" id="KW-0378">Hydrolase</keyword>
<protein>
    <submittedName>
        <fullName evidence="7">Uncharacterized protein</fullName>
    </submittedName>
</protein>
<feature type="non-terminal residue" evidence="7">
    <location>
        <position position="1"/>
    </location>
</feature>
<feature type="transmembrane region" description="Helical" evidence="6">
    <location>
        <begin position="231"/>
        <end position="247"/>
    </location>
</feature>
<feature type="transmembrane region" description="Helical" evidence="6">
    <location>
        <begin position="59"/>
        <end position="77"/>
    </location>
</feature>
<keyword evidence="2 6" id="KW-0812">Transmembrane</keyword>
<evidence type="ECO:0000256" key="2">
    <source>
        <dbReference type="ARBA" id="ARBA00022692"/>
    </source>
</evidence>
<feature type="transmembrane region" description="Helical" evidence="6">
    <location>
        <begin position="7"/>
        <end position="31"/>
    </location>
</feature>
<dbReference type="GO" id="GO:0016020">
    <property type="term" value="C:membrane"/>
    <property type="evidence" value="ECO:0007669"/>
    <property type="project" value="UniProtKB-SubCell"/>
</dbReference>
<keyword evidence="5 6" id="KW-0472">Membrane</keyword>
<dbReference type="GO" id="GO:0006672">
    <property type="term" value="P:ceramide metabolic process"/>
    <property type="evidence" value="ECO:0007669"/>
    <property type="project" value="InterPro"/>
</dbReference>
<feature type="transmembrane region" description="Helical" evidence="6">
    <location>
        <begin position="152"/>
        <end position="170"/>
    </location>
</feature>
<name>A0A381PTM6_9ZZZZ</name>
<organism evidence="7">
    <name type="scientific">marine metagenome</name>
    <dbReference type="NCBI Taxonomy" id="408172"/>
    <lineage>
        <taxon>unclassified sequences</taxon>
        <taxon>metagenomes</taxon>
        <taxon>ecological metagenomes</taxon>
    </lineage>
</organism>
<gene>
    <name evidence="7" type="ORF">METZ01_LOCUS22183</name>
</gene>
<evidence type="ECO:0000256" key="4">
    <source>
        <dbReference type="ARBA" id="ARBA00022989"/>
    </source>
</evidence>
<feature type="transmembrane region" description="Helical" evidence="6">
    <location>
        <begin position="254"/>
        <end position="273"/>
    </location>
</feature>
<evidence type="ECO:0000313" key="7">
    <source>
        <dbReference type="EMBL" id="SUZ69329.1"/>
    </source>
</evidence>
<comment type="subcellular location">
    <subcellularLocation>
        <location evidence="1">Membrane</location>
        <topology evidence="1">Multi-pass membrane protein</topology>
    </subcellularLocation>
</comment>
<dbReference type="Pfam" id="PF05875">
    <property type="entry name" value="Ceramidase"/>
    <property type="match status" value="1"/>
</dbReference>
<dbReference type="GO" id="GO:0016811">
    <property type="term" value="F:hydrolase activity, acting on carbon-nitrogen (but not peptide) bonds, in linear amides"/>
    <property type="evidence" value="ECO:0007669"/>
    <property type="project" value="InterPro"/>
</dbReference>
<feature type="transmembrane region" description="Helical" evidence="6">
    <location>
        <begin position="202"/>
        <end position="219"/>
    </location>
</feature>
<feature type="transmembrane region" description="Helical" evidence="6">
    <location>
        <begin position="89"/>
        <end position="108"/>
    </location>
</feature>
<feature type="transmembrane region" description="Helical" evidence="6">
    <location>
        <begin position="293"/>
        <end position="315"/>
    </location>
</feature>
<feature type="transmembrane region" description="Helical" evidence="6">
    <location>
        <begin position="176"/>
        <end position="195"/>
    </location>
</feature>
<proteinExistence type="predicted"/>
<sequence length="322" mass="36737">VQKAYPIALGISIAYLLVYILLGLTGSLFYFESGQEPIGSISGWCERVSGGIFREPSNALSNLGFMVVGLLILKTLTADERDSKERNTFIGLNRLSVLYASAVIYLGPGSMLMHGTHTEWGGWADNLSMVMFIIFPWLYNLKEMGRWSSNRFLQVYFSIVFIYAVARWFLGGRLGIGLDLFGLSIGLWVISEALYRFWSPMFRWASGLVGFMVAAVFGISPVEIFMNPGEYWWIVLFWVPAIFSTKAPRIARVYSPWFFLGMATYMTAFAIWLQGQPYNPSLFTESFCNPDSWIQPHAIWHLLTAFATWCFFLFFRTERKIS</sequence>
<dbReference type="AlphaFoldDB" id="A0A381PTM6"/>
<evidence type="ECO:0000256" key="5">
    <source>
        <dbReference type="ARBA" id="ARBA00023136"/>
    </source>
</evidence>
<evidence type="ECO:0000256" key="6">
    <source>
        <dbReference type="SAM" id="Phobius"/>
    </source>
</evidence>
<keyword evidence="4 6" id="KW-1133">Transmembrane helix</keyword>